<dbReference type="EMBL" id="JBHTCH010000005">
    <property type="protein sequence ID" value="MFC7360056.1"/>
    <property type="molecule type" value="Genomic_DNA"/>
</dbReference>
<dbReference type="InterPro" id="IPR037185">
    <property type="entry name" value="EmrE-like"/>
</dbReference>
<feature type="domain" description="EamA" evidence="7">
    <location>
        <begin position="23"/>
        <end position="156"/>
    </location>
</feature>
<feature type="transmembrane region" description="Helical" evidence="6">
    <location>
        <begin position="82"/>
        <end position="102"/>
    </location>
</feature>
<sequence length="320" mass="31879">MSNLSSTSLQPHHTTHLRGLAEVAAASVLWGTGGLAVQLIRESDPLSPVTISAWRMASAGAVLLVALLALRRGSELLDLARARPRQLLAIGVGTAAYQGFYFVSVTQVGVAVSTVVSLGLAPVLLTVAESVRNRRAPARGRLAVLMAALVGLLLVSVAGHESATGPAPVAGVLLAIASGATYALTTVAGGSISRTSSPLVLTSGMTLVGAAVLLPCLALVEGPRVTADPAALAWLAYLGVLTMALAYVLLYSGLRVVAPSTAVTASLVEPVTAAVVAAVVLEESLGAAAVVGILLVLGAVAGLGRPAAAAGPVLPDPDPA</sequence>
<feature type="transmembrane region" description="Helical" evidence="6">
    <location>
        <begin position="262"/>
        <end position="281"/>
    </location>
</feature>
<dbReference type="SUPFAM" id="SSF103481">
    <property type="entry name" value="Multidrug resistance efflux transporter EmrE"/>
    <property type="match status" value="2"/>
</dbReference>
<comment type="subcellular location">
    <subcellularLocation>
        <location evidence="1">Membrane</location>
        <topology evidence="1">Multi-pass membrane protein</topology>
    </subcellularLocation>
</comment>
<dbReference type="InterPro" id="IPR000620">
    <property type="entry name" value="EamA_dom"/>
</dbReference>
<dbReference type="InterPro" id="IPR050638">
    <property type="entry name" value="AA-Vitamin_Transporters"/>
</dbReference>
<feature type="transmembrane region" description="Helical" evidence="6">
    <location>
        <begin position="140"/>
        <end position="159"/>
    </location>
</feature>
<evidence type="ECO:0000313" key="8">
    <source>
        <dbReference type="EMBL" id="MFC7360056.1"/>
    </source>
</evidence>
<feature type="transmembrane region" description="Helical" evidence="6">
    <location>
        <begin position="20"/>
        <end position="40"/>
    </location>
</feature>
<keyword evidence="3 6" id="KW-0812">Transmembrane</keyword>
<feature type="transmembrane region" description="Helical" evidence="6">
    <location>
        <begin position="52"/>
        <end position="70"/>
    </location>
</feature>
<keyword evidence="5 6" id="KW-0472">Membrane</keyword>
<keyword evidence="4 6" id="KW-1133">Transmembrane helix</keyword>
<proteinExistence type="inferred from homology"/>
<dbReference type="Proteomes" id="UP001596524">
    <property type="component" value="Unassembled WGS sequence"/>
</dbReference>
<evidence type="ECO:0000313" key="9">
    <source>
        <dbReference type="Proteomes" id="UP001596524"/>
    </source>
</evidence>
<feature type="transmembrane region" description="Helical" evidence="6">
    <location>
        <begin position="199"/>
        <end position="220"/>
    </location>
</feature>
<name>A0ABW2N1T6_9ACTN</name>
<evidence type="ECO:0000256" key="6">
    <source>
        <dbReference type="SAM" id="Phobius"/>
    </source>
</evidence>
<protein>
    <submittedName>
        <fullName evidence="8">DMT family transporter</fullName>
    </submittedName>
</protein>
<dbReference type="RefSeq" id="WP_255890681.1">
    <property type="nucleotide sequence ID" value="NZ_JAFMZM010000003.1"/>
</dbReference>
<organism evidence="8 9">
    <name type="scientific">Nocardioides astragali</name>
    <dbReference type="NCBI Taxonomy" id="1776736"/>
    <lineage>
        <taxon>Bacteria</taxon>
        <taxon>Bacillati</taxon>
        <taxon>Actinomycetota</taxon>
        <taxon>Actinomycetes</taxon>
        <taxon>Propionibacteriales</taxon>
        <taxon>Nocardioidaceae</taxon>
        <taxon>Nocardioides</taxon>
    </lineage>
</organism>
<feature type="transmembrane region" description="Helical" evidence="6">
    <location>
        <begin position="108"/>
        <end position="128"/>
    </location>
</feature>
<feature type="domain" description="EamA" evidence="7">
    <location>
        <begin position="170"/>
        <end position="303"/>
    </location>
</feature>
<comment type="caution">
    <text evidence="8">The sequence shown here is derived from an EMBL/GenBank/DDBJ whole genome shotgun (WGS) entry which is preliminary data.</text>
</comment>
<accession>A0ABW2N1T6</accession>
<evidence type="ECO:0000256" key="3">
    <source>
        <dbReference type="ARBA" id="ARBA00022692"/>
    </source>
</evidence>
<gene>
    <name evidence="8" type="ORF">ACFQO6_07210</name>
</gene>
<reference evidence="9" key="1">
    <citation type="journal article" date="2019" name="Int. J. Syst. Evol. Microbiol.">
        <title>The Global Catalogue of Microorganisms (GCM) 10K type strain sequencing project: providing services to taxonomists for standard genome sequencing and annotation.</title>
        <authorList>
            <consortium name="The Broad Institute Genomics Platform"/>
            <consortium name="The Broad Institute Genome Sequencing Center for Infectious Disease"/>
            <person name="Wu L."/>
            <person name="Ma J."/>
        </authorList>
    </citation>
    <scope>NUCLEOTIDE SEQUENCE [LARGE SCALE GENOMIC DNA]</scope>
    <source>
        <strain evidence="9">FCH27</strain>
    </source>
</reference>
<feature type="transmembrane region" description="Helical" evidence="6">
    <location>
        <begin position="287"/>
        <end position="304"/>
    </location>
</feature>
<evidence type="ECO:0000256" key="1">
    <source>
        <dbReference type="ARBA" id="ARBA00004141"/>
    </source>
</evidence>
<dbReference type="PANTHER" id="PTHR32322:SF2">
    <property type="entry name" value="EAMA DOMAIN-CONTAINING PROTEIN"/>
    <property type="match status" value="1"/>
</dbReference>
<feature type="transmembrane region" description="Helical" evidence="6">
    <location>
        <begin position="232"/>
        <end position="250"/>
    </location>
</feature>
<keyword evidence="9" id="KW-1185">Reference proteome</keyword>
<dbReference type="PANTHER" id="PTHR32322">
    <property type="entry name" value="INNER MEMBRANE TRANSPORTER"/>
    <property type="match status" value="1"/>
</dbReference>
<dbReference type="Pfam" id="PF00892">
    <property type="entry name" value="EamA"/>
    <property type="match status" value="2"/>
</dbReference>
<evidence type="ECO:0000256" key="4">
    <source>
        <dbReference type="ARBA" id="ARBA00022989"/>
    </source>
</evidence>
<evidence type="ECO:0000259" key="7">
    <source>
        <dbReference type="Pfam" id="PF00892"/>
    </source>
</evidence>
<evidence type="ECO:0000256" key="5">
    <source>
        <dbReference type="ARBA" id="ARBA00023136"/>
    </source>
</evidence>
<evidence type="ECO:0000256" key="2">
    <source>
        <dbReference type="ARBA" id="ARBA00007362"/>
    </source>
</evidence>
<comment type="similarity">
    <text evidence="2">Belongs to the EamA transporter family.</text>
</comment>
<feature type="transmembrane region" description="Helical" evidence="6">
    <location>
        <begin position="165"/>
        <end position="187"/>
    </location>
</feature>